<gene>
    <name evidence="1" type="ORF">E2C01_070026</name>
</gene>
<sequence>MAGQGVRKPAIILRRMASVTSRPMTAPRILLTLSSAGITASPRGNTLFTQCIAP</sequence>
<name>A0A5B7I073_PORTR</name>
<keyword evidence="2" id="KW-1185">Reference proteome</keyword>
<dbReference type="Proteomes" id="UP000324222">
    <property type="component" value="Unassembled WGS sequence"/>
</dbReference>
<evidence type="ECO:0000313" key="1">
    <source>
        <dbReference type="EMBL" id="MPC75633.1"/>
    </source>
</evidence>
<evidence type="ECO:0000313" key="2">
    <source>
        <dbReference type="Proteomes" id="UP000324222"/>
    </source>
</evidence>
<accession>A0A5B7I073</accession>
<reference evidence="1 2" key="1">
    <citation type="submission" date="2019-05" db="EMBL/GenBank/DDBJ databases">
        <title>Another draft genome of Portunus trituberculatus and its Hox gene families provides insights of decapod evolution.</title>
        <authorList>
            <person name="Jeong J.-H."/>
            <person name="Song I."/>
            <person name="Kim S."/>
            <person name="Choi T."/>
            <person name="Kim D."/>
            <person name="Ryu S."/>
            <person name="Kim W."/>
        </authorList>
    </citation>
    <scope>NUCLEOTIDE SEQUENCE [LARGE SCALE GENOMIC DNA]</scope>
    <source>
        <tissue evidence="1">Muscle</tissue>
    </source>
</reference>
<proteinExistence type="predicted"/>
<dbReference type="AlphaFoldDB" id="A0A5B7I073"/>
<protein>
    <submittedName>
        <fullName evidence="1">Uncharacterized protein</fullName>
    </submittedName>
</protein>
<organism evidence="1 2">
    <name type="scientific">Portunus trituberculatus</name>
    <name type="common">Swimming crab</name>
    <name type="synonym">Neptunus trituberculatus</name>
    <dbReference type="NCBI Taxonomy" id="210409"/>
    <lineage>
        <taxon>Eukaryota</taxon>
        <taxon>Metazoa</taxon>
        <taxon>Ecdysozoa</taxon>
        <taxon>Arthropoda</taxon>
        <taxon>Crustacea</taxon>
        <taxon>Multicrustacea</taxon>
        <taxon>Malacostraca</taxon>
        <taxon>Eumalacostraca</taxon>
        <taxon>Eucarida</taxon>
        <taxon>Decapoda</taxon>
        <taxon>Pleocyemata</taxon>
        <taxon>Brachyura</taxon>
        <taxon>Eubrachyura</taxon>
        <taxon>Portunoidea</taxon>
        <taxon>Portunidae</taxon>
        <taxon>Portuninae</taxon>
        <taxon>Portunus</taxon>
    </lineage>
</organism>
<comment type="caution">
    <text evidence="1">The sequence shown here is derived from an EMBL/GenBank/DDBJ whole genome shotgun (WGS) entry which is preliminary data.</text>
</comment>
<dbReference type="EMBL" id="VSRR010041544">
    <property type="protein sequence ID" value="MPC75633.1"/>
    <property type="molecule type" value="Genomic_DNA"/>
</dbReference>